<keyword evidence="10" id="KW-1185">Reference proteome</keyword>
<evidence type="ECO:0000256" key="6">
    <source>
        <dbReference type="SAM" id="SignalP"/>
    </source>
</evidence>
<comment type="subcellular location">
    <subcellularLocation>
        <location evidence="1">Secreted</location>
    </subcellularLocation>
</comment>
<name>A0AAE9CXJ3_CAEBR</name>
<accession>A0AAE9CXJ3</accession>
<dbReference type="AlphaFoldDB" id="A0AAE9CXJ3"/>
<proteinExistence type="inferred from homology"/>
<evidence type="ECO:0000313" key="10">
    <source>
        <dbReference type="Proteomes" id="UP000829354"/>
    </source>
</evidence>
<dbReference type="GO" id="GO:0005576">
    <property type="term" value="C:extracellular region"/>
    <property type="evidence" value="ECO:0007669"/>
    <property type="project" value="UniProtKB-SubCell"/>
</dbReference>
<dbReference type="EMBL" id="CP092625">
    <property type="protein sequence ID" value="UMM43938.1"/>
    <property type="molecule type" value="Genomic_DNA"/>
</dbReference>
<evidence type="ECO:0000256" key="4">
    <source>
        <dbReference type="ARBA" id="ARBA00022729"/>
    </source>
</evidence>
<dbReference type="Proteomes" id="UP000827892">
    <property type="component" value="Chromosome X"/>
</dbReference>
<protein>
    <recommendedName>
        <fullName evidence="11">INSulin related</fullName>
    </recommendedName>
</protein>
<comment type="similarity">
    <text evidence="2">Belongs to the insulin family.</text>
</comment>
<feature type="chain" id="PRO_5044706727" description="INSulin related" evidence="6">
    <location>
        <begin position="22"/>
        <end position="69"/>
    </location>
</feature>
<keyword evidence="5" id="KW-1015">Disulfide bond</keyword>
<dbReference type="EMBL" id="CP090896">
    <property type="protein sequence ID" value="ULT84700.1"/>
    <property type="molecule type" value="Genomic_DNA"/>
</dbReference>
<evidence type="ECO:0000256" key="3">
    <source>
        <dbReference type="ARBA" id="ARBA00022525"/>
    </source>
</evidence>
<dbReference type="InterPro" id="IPR003235">
    <property type="entry name" value="Nem_insulin-like_b-type"/>
</dbReference>
<evidence type="ECO:0000256" key="5">
    <source>
        <dbReference type="ARBA" id="ARBA00023157"/>
    </source>
</evidence>
<keyword evidence="3" id="KW-0964">Secreted</keyword>
<dbReference type="Proteomes" id="UP000829354">
    <property type="component" value="Chromosome X"/>
</dbReference>
<dbReference type="Pfam" id="PF03488">
    <property type="entry name" value="Ins_beta"/>
    <property type="match status" value="1"/>
</dbReference>
<gene>
    <name evidence="7" type="ORF">L3Y34_013389</name>
    <name evidence="8" type="ORF">L5515_019233</name>
</gene>
<evidence type="ECO:0000256" key="2">
    <source>
        <dbReference type="ARBA" id="ARBA00009034"/>
    </source>
</evidence>
<evidence type="ECO:0000256" key="1">
    <source>
        <dbReference type="ARBA" id="ARBA00004613"/>
    </source>
</evidence>
<keyword evidence="4 6" id="KW-0732">Signal</keyword>
<dbReference type="GO" id="GO:0005179">
    <property type="term" value="F:hormone activity"/>
    <property type="evidence" value="ECO:0007669"/>
    <property type="project" value="InterPro"/>
</dbReference>
<evidence type="ECO:0000313" key="9">
    <source>
        <dbReference type="Proteomes" id="UP000827892"/>
    </source>
</evidence>
<dbReference type="SUPFAM" id="SSF56994">
    <property type="entry name" value="Insulin-like"/>
    <property type="match status" value="1"/>
</dbReference>
<evidence type="ECO:0000313" key="8">
    <source>
        <dbReference type="EMBL" id="UMM43938.1"/>
    </source>
</evidence>
<dbReference type="Gene3D" id="1.10.100.10">
    <property type="entry name" value="Insulin-like"/>
    <property type="match status" value="1"/>
</dbReference>
<reference evidence="7 9" key="2">
    <citation type="submission" date="2022-05" db="EMBL/GenBank/DDBJ databases">
        <title>Chromosome-level reference genomes for two strains of Caenorhabditis briggsae: an improved platform for comparative genomics.</title>
        <authorList>
            <person name="Stevens L."/>
            <person name="Andersen E.C."/>
        </authorList>
    </citation>
    <scope>NUCLEOTIDE SEQUENCE [LARGE SCALE GENOMIC DNA]</scope>
    <source>
        <strain evidence="7">QX1410_ONT</strain>
        <tissue evidence="7">Whole-organism</tissue>
    </source>
</reference>
<evidence type="ECO:0000313" key="7">
    <source>
        <dbReference type="EMBL" id="ULT84700.1"/>
    </source>
</evidence>
<feature type="signal peptide" evidence="6">
    <location>
        <begin position="1"/>
        <end position="21"/>
    </location>
</feature>
<reference evidence="8 10" key="1">
    <citation type="submission" date="2022-04" db="EMBL/GenBank/DDBJ databases">
        <title>Chromosome-level reference genomes for two strains of Caenorhabditis briggsae: an improved platform for comparative genomics.</title>
        <authorList>
            <person name="Stevens L."/>
            <person name="Andersen E."/>
        </authorList>
    </citation>
    <scope>NUCLEOTIDE SEQUENCE [LARGE SCALE GENOMIC DNA]</scope>
    <source>
        <strain evidence="8">VX34</strain>
        <tissue evidence="8">Whole-organism</tissue>
    </source>
</reference>
<evidence type="ECO:0008006" key="11">
    <source>
        <dbReference type="Google" id="ProtNLM"/>
    </source>
</evidence>
<dbReference type="InterPro" id="IPR036438">
    <property type="entry name" value="Insulin-like_sf"/>
</dbReference>
<organism evidence="7 9">
    <name type="scientific">Caenorhabditis briggsae</name>
    <dbReference type="NCBI Taxonomy" id="6238"/>
    <lineage>
        <taxon>Eukaryota</taxon>
        <taxon>Metazoa</taxon>
        <taxon>Ecdysozoa</taxon>
        <taxon>Nematoda</taxon>
        <taxon>Chromadorea</taxon>
        <taxon>Rhabditida</taxon>
        <taxon>Rhabditina</taxon>
        <taxon>Rhabditomorpha</taxon>
        <taxon>Rhabditoidea</taxon>
        <taxon>Rhabditidae</taxon>
        <taxon>Peloderinae</taxon>
        <taxon>Caenorhabditis</taxon>
    </lineage>
</organism>
<sequence length="69" mass="7569">MKFLALCFIVLLACSINTASARICGMNLYKVLFNVCPSGCSIEDPSFASKLCAFSFSKEEIKEMCCPTE</sequence>